<gene>
    <name evidence="1" type="ORF">STARVERO_04488</name>
</gene>
<protein>
    <recommendedName>
        <fullName evidence="3">Phage tail collar domain-containing protein</fullName>
    </recommendedName>
</protein>
<evidence type="ECO:0000313" key="2">
    <source>
        <dbReference type="Proteomes" id="UP000433050"/>
    </source>
</evidence>
<keyword evidence="2" id="KW-1185">Reference proteome</keyword>
<sequence>MHEIGHVTGLLDALNAKSDKTHKHALNDLSDVDAPDPANYHVMVRIGDKWVSAALLLGHISGWEDTVDAKIDGKIAALAGGAPATLDTFAEIAAALGEDLNFATTISTALGNRLRFDDVQTRTAAERTQAQTNLGGTEVGRAVFGSADKAAARNAIGAVPASHPHPISEVTGLQGALDGKSNNGHGHVIGEISGLQAALNGKLSTAGFDWISTVGIASDNPNAPYVRRTSTGELVMLQTNLGYTPVTTYGANRAYFGWNGAKVVAQIDSTYMGAIAFEDWVNANFATLTNVNNGWVSQQTADAVGSYRYSTTAGPSITFGGGIAGSSLNGAPPGTWRCMSHPSANGSTAGIFVRVA</sequence>
<evidence type="ECO:0008006" key="3">
    <source>
        <dbReference type="Google" id="ProtNLM"/>
    </source>
</evidence>
<name>A0A5S9R467_9HYPH</name>
<evidence type="ECO:0000313" key="1">
    <source>
        <dbReference type="EMBL" id="CAA0129343.1"/>
    </source>
</evidence>
<organism evidence="1 2">
    <name type="scientific">Starkeya nomas</name>
    <dbReference type="NCBI Taxonomy" id="2666134"/>
    <lineage>
        <taxon>Bacteria</taxon>
        <taxon>Pseudomonadati</taxon>
        <taxon>Pseudomonadota</taxon>
        <taxon>Alphaproteobacteria</taxon>
        <taxon>Hyphomicrobiales</taxon>
        <taxon>Xanthobacteraceae</taxon>
        <taxon>Starkeya</taxon>
    </lineage>
</organism>
<dbReference type="EMBL" id="CACSAS010000030">
    <property type="protein sequence ID" value="CAA0129343.1"/>
    <property type="molecule type" value="Genomic_DNA"/>
</dbReference>
<dbReference type="AlphaFoldDB" id="A0A5S9R467"/>
<dbReference type="Proteomes" id="UP000433050">
    <property type="component" value="Unassembled WGS sequence"/>
</dbReference>
<accession>A0A5S9R467</accession>
<reference evidence="1 2" key="1">
    <citation type="submission" date="2019-12" db="EMBL/GenBank/DDBJ databases">
        <authorList>
            <person name="Reyes-Prieto M."/>
        </authorList>
    </citation>
    <scope>NUCLEOTIDE SEQUENCE [LARGE SCALE GENOMIC DNA]</scope>
    <source>
        <strain evidence="1">HF14-78462</strain>
    </source>
</reference>
<proteinExistence type="predicted"/>
<dbReference type="Pfam" id="PF12789">
    <property type="entry name" value="PTR"/>
    <property type="match status" value="2"/>
</dbReference>